<dbReference type="KEGG" id="dwi:6642396"/>
<dbReference type="HOGENOM" id="CLU_128942_0_0_1"/>
<name>B4MX01_DROWI</name>
<dbReference type="EMBL" id="CH963857">
    <property type="protein sequence ID" value="EDW76640.1"/>
    <property type="molecule type" value="Genomic_DNA"/>
</dbReference>
<feature type="compositionally biased region" description="Basic residues" evidence="1">
    <location>
        <begin position="126"/>
        <end position="138"/>
    </location>
</feature>
<feature type="region of interest" description="Disordered" evidence="1">
    <location>
        <begin position="126"/>
        <end position="147"/>
    </location>
</feature>
<dbReference type="eggNOG" id="ENOG502T97P">
    <property type="taxonomic scope" value="Eukaryota"/>
</dbReference>
<evidence type="ECO:0000256" key="1">
    <source>
        <dbReference type="SAM" id="MobiDB-lite"/>
    </source>
</evidence>
<gene>
    <name evidence="2" type="primary">Dwil\GK15567</name>
    <name evidence="2" type="ORF">Dwil_GK15567</name>
</gene>
<protein>
    <submittedName>
        <fullName evidence="2">Uncharacterized protein</fullName>
    </submittedName>
</protein>
<sequence>MATKPTTSLLPYVIDLLSRKKSLCTNVNSLCDEIKDAVIQDHIRNFDSLKDAVEFAIGVGMELGILAKSKGGYRLPFTFNTMGSKPMVDRITAAQGRAAIRRRMPAKNKLNLGKTVKKVQVKRPKLAVGRARRNRPVKRTPTTAAKK</sequence>
<proteinExistence type="predicted"/>
<dbReference type="AlphaFoldDB" id="B4MX01"/>
<dbReference type="Proteomes" id="UP000007798">
    <property type="component" value="Unassembled WGS sequence"/>
</dbReference>
<evidence type="ECO:0000313" key="2">
    <source>
        <dbReference type="EMBL" id="EDW76640.1"/>
    </source>
</evidence>
<dbReference type="OMA" id="QMCKALK"/>
<dbReference type="PhylomeDB" id="B4MX01"/>
<evidence type="ECO:0000313" key="3">
    <source>
        <dbReference type="Proteomes" id="UP000007798"/>
    </source>
</evidence>
<accession>B4MX01</accession>
<dbReference type="OrthoDB" id="7857195at2759"/>
<dbReference type="InParanoid" id="B4MX01"/>
<organism evidence="2 3">
    <name type="scientific">Drosophila willistoni</name>
    <name type="common">Fruit fly</name>
    <dbReference type="NCBI Taxonomy" id="7260"/>
    <lineage>
        <taxon>Eukaryota</taxon>
        <taxon>Metazoa</taxon>
        <taxon>Ecdysozoa</taxon>
        <taxon>Arthropoda</taxon>
        <taxon>Hexapoda</taxon>
        <taxon>Insecta</taxon>
        <taxon>Pterygota</taxon>
        <taxon>Neoptera</taxon>
        <taxon>Endopterygota</taxon>
        <taxon>Diptera</taxon>
        <taxon>Brachycera</taxon>
        <taxon>Muscomorpha</taxon>
        <taxon>Ephydroidea</taxon>
        <taxon>Drosophilidae</taxon>
        <taxon>Drosophila</taxon>
        <taxon>Sophophora</taxon>
    </lineage>
</organism>
<keyword evidence="3" id="KW-1185">Reference proteome</keyword>
<reference evidence="2 3" key="1">
    <citation type="journal article" date="2007" name="Nature">
        <title>Evolution of genes and genomes on the Drosophila phylogeny.</title>
        <authorList>
            <consortium name="Drosophila 12 Genomes Consortium"/>
            <person name="Clark A.G."/>
            <person name="Eisen M.B."/>
            <person name="Smith D.R."/>
            <person name="Bergman C.M."/>
            <person name="Oliver B."/>
            <person name="Markow T.A."/>
            <person name="Kaufman T.C."/>
            <person name="Kellis M."/>
            <person name="Gelbart W."/>
            <person name="Iyer V.N."/>
            <person name="Pollard D.A."/>
            <person name="Sackton T.B."/>
            <person name="Larracuente A.M."/>
            <person name="Singh N.D."/>
            <person name="Abad J.P."/>
            <person name="Abt D.N."/>
            <person name="Adryan B."/>
            <person name="Aguade M."/>
            <person name="Akashi H."/>
            <person name="Anderson W.W."/>
            <person name="Aquadro C.F."/>
            <person name="Ardell D.H."/>
            <person name="Arguello R."/>
            <person name="Artieri C.G."/>
            <person name="Barbash D.A."/>
            <person name="Barker D."/>
            <person name="Barsanti P."/>
            <person name="Batterham P."/>
            <person name="Batzoglou S."/>
            <person name="Begun D."/>
            <person name="Bhutkar A."/>
            <person name="Blanco E."/>
            <person name="Bosak S.A."/>
            <person name="Bradley R.K."/>
            <person name="Brand A.D."/>
            <person name="Brent M.R."/>
            <person name="Brooks A.N."/>
            <person name="Brown R.H."/>
            <person name="Butlin R.K."/>
            <person name="Caggese C."/>
            <person name="Calvi B.R."/>
            <person name="Bernardo de Carvalho A."/>
            <person name="Caspi A."/>
            <person name="Castrezana S."/>
            <person name="Celniker S.E."/>
            <person name="Chang J.L."/>
            <person name="Chapple C."/>
            <person name="Chatterji S."/>
            <person name="Chinwalla A."/>
            <person name="Civetta A."/>
            <person name="Clifton S.W."/>
            <person name="Comeron J.M."/>
            <person name="Costello J.C."/>
            <person name="Coyne J.A."/>
            <person name="Daub J."/>
            <person name="David R.G."/>
            <person name="Delcher A.L."/>
            <person name="Delehaunty K."/>
            <person name="Do C.B."/>
            <person name="Ebling H."/>
            <person name="Edwards K."/>
            <person name="Eickbush T."/>
            <person name="Evans J.D."/>
            <person name="Filipski A."/>
            <person name="Findeiss S."/>
            <person name="Freyhult E."/>
            <person name="Fulton L."/>
            <person name="Fulton R."/>
            <person name="Garcia A.C."/>
            <person name="Gardiner A."/>
            <person name="Garfield D.A."/>
            <person name="Garvin B.E."/>
            <person name="Gibson G."/>
            <person name="Gilbert D."/>
            <person name="Gnerre S."/>
            <person name="Godfrey J."/>
            <person name="Good R."/>
            <person name="Gotea V."/>
            <person name="Gravely B."/>
            <person name="Greenberg A.J."/>
            <person name="Griffiths-Jones S."/>
            <person name="Gross S."/>
            <person name="Guigo R."/>
            <person name="Gustafson E.A."/>
            <person name="Haerty W."/>
            <person name="Hahn M.W."/>
            <person name="Halligan D.L."/>
            <person name="Halpern A.L."/>
            <person name="Halter G.M."/>
            <person name="Han M.V."/>
            <person name="Heger A."/>
            <person name="Hillier L."/>
            <person name="Hinrichs A.S."/>
            <person name="Holmes I."/>
            <person name="Hoskins R.A."/>
            <person name="Hubisz M.J."/>
            <person name="Hultmark D."/>
            <person name="Huntley M.A."/>
            <person name="Jaffe D.B."/>
            <person name="Jagadeeshan S."/>
            <person name="Jeck W.R."/>
            <person name="Johnson J."/>
            <person name="Jones C.D."/>
            <person name="Jordan W.C."/>
            <person name="Karpen G.H."/>
            <person name="Kataoka E."/>
            <person name="Keightley P.D."/>
            <person name="Kheradpour P."/>
            <person name="Kirkness E.F."/>
            <person name="Koerich L.B."/>
            <person name="Kristiansen K."/>
            <person name="Kudrna D."/>
            <person name="Kulathinal R.J."/>
            <person name="Kumar S."/>
            <person name="Kwok R."/>
            <person name="Lander E."/>
            <person name="Langley C.H."/>
            <person name="Lapoint R."/>
            <person name="Lazzaro B.P."/>
            <person name="Lee S.J."/>
            <person name="Levesque L."/>
            <person name="Li R."/>
            <person name="Lin C.F."/>
            <person name="Lin M.F."/>
            <person name="Lindblad-Toh K."/>
            <person name="Llopart A."/>
            <person name="Long M."/>
            <person name="Low L."/>
            <person name="Lozovsky E."/>
            <person name="Lu J."/>
            <person name="Luo M."/>
            <person name="Machado C.A."/>
            <person name="Makalowski W."/>
            <person name="Marzo M."/>
            <person name="Matsuda M."/>
            <person name="Matzkin L."/>
            <person name="McAllister B."/>
            <person name="McBride C.S."/>
            <person name="McKernan B."/>
            <person name="McKernan K."/>
            <person name="Mendez-Lago M."/>
            <person name="Minx P."/>
            <person name="Mollenhauer M.U."/>
            <person name="Montooth K."/>
            <person name="Mount S.M."/>
            <person name="Mu X."/>
            <person name="Myers E."/>
            <person name="Negre B."/>
            <person name="Newfeld S."/>
            <person name="Nielsen R."/>
            <person name="Noor M.A."/>
            <person name="O'Grady P."/>
            <person name="Pachter L."/>
            <person name="Papaceit M."/>
            <person name="Parisi M.J."/>
            <person name="Parisi M."/>
            <person name="Parts L."/>
            <person name="Pedersen J.S."/>
            <person name="Pesole G."/>
            <person name="Phillippy A.M."/>
            <person name="Ponting C.P."/>
            <person name="Pop M."/>
            <person name="Porcelli D."/>
            <person name="Powell J.R."/>
            <person name="Prohaska S."/>
            <person name="Pruitt K."/>
            <person name="Puig M."/>
            <person name="Quesneville H."/>
            <person name="Ram K.R."/>
            <person name="Rand D."/>
            <person name="Rasmussen M.D."/>
            <person name="Reed L.K."/>
            <person name="Reenan R."/>
            <person name="Reily A."/>
            <person name="Remington K.A."/>
            <person name="Rieger T.T."/>
            <person name="Ritchie M.G."/>
            <person name="Robin C."/>
            <person name="Rogers Y.H."/>
            <person name="Rohde C."/>
            <person name="Rozas J."/>
            <person name="Rubenfield M.J."/>
            <person name="Ruiz A."/>
            <person name="Russo S."/>
            <person name="Salzberg S.L."/>
            <person name="Sanchez-Gracia A."/>
            <person name="Saranga D.J."/>
            <person name="Sato H."/>
            <person name="Schaeffer S.W."/>
            <person name="Schatz M.C."/>
            <person name="Schlenke T."/>
            <person name="Schwartz R."/>
            <person name="Segarra C."/>
            <person name="Singh R.S."/>
            <person name="Sirot L."/>
            <person name="Sirota M."/>
            <person name="Sisneros N.B."/>
            <person name="Smith C.D."/>
            <person name="Smith T.F."/>
            <person name="Spieth J."/>
            <person name="Stage D.E."/>
            <person name="Stark A."/>
            <person name="Stephan W."/>
            <person name="Strausberg R.L."/>
            <person name="Strempel S."/>
            <person name="Sturgill D."/>
            <person name="Sutton G."/>
            <person name="Sutton G.G."/>
            <person name="Tao W."/>
            <person name="Teichmann S."/>
            <person name="Tobari Y.N."/>
            <person name="Tomimura Y."/>
            <person name="Tsolas J.M."/>
            <person name="Valente V.L."/>
            <person name="Venter E."/>
            <person name="Venter J.C."/>
            <person name="Vicario S."/>
            <person name="Vieira F.G."/>
            <person name="Vilella A.J."/>
            <person name="Villasante A."/>
            <person name="Walenz B."/>
            <person name="Wang J."/>
            <person name="Wasserman M."/>
            <person name="Watts T."/>
            <person name="Wilson D."/>
            <person name="Wilson R.K."/>
            <person name="Wing R.A."/>
            <person name="Wolfner M.F."/>
            <person name="Wong A."/>
            <person name="Wong G.K."/>
            <person name="Wu C.I."/>
            <person name="Wu G."/>
            <person name="Yamamoto D."/>
            <person name="Yang H.P."/>
            <person name="Yang S.P."/>
            <person name="Yorke J.A."/>
            <person name="Yoshida K."/>
            <person name="Zdobnov E."/>
            <person name="Zhang P."/>
            <person name="Zhang Y."/>
            <person name="Zimin A.V."/>
            <person name="Baldwin J."/>
            <person name="Abdouelleil A."/>
            <person name="Abdulkadir J."/>
            <person name="Abebe A."/>
            <person name="Abera B."/>
            <person name="Abreu J."/>
            <person name="Acer S.C."/>
            <person name="Aftuck L."/>
            <person name="Alexander A."/>
            <person name="An P."/>
            <person name="Anderson E."/>
            <person name="Anderson S."/>
            <person name="Arachi H."/>
            <person name="Azer M."/>
            <person name="Bachantsang P."/>
            <person name="Barry A."/>
            <person name="Bayul T."/>
            <person name="Berlin A."/>
            <person name="Bessette D."/>
            <person name="Bloom T."/>
            <person name="Blye J."/>
            <person name="Boguslavskiy L."/>
            <person name="Bonnet C."/>
            <person name="Boukhgalter B."/>
            <person name="Bourzgui I."/>
            <person name="Brown A."/>
            <person name="Cahill P."/>
            <person name="Channer S."/>
            <person name="Cheshatsang Y."/>
            <person name="Chuda L."/>
            <person name="Citroen M."/>
            <person name="Collymore A."/>
            <person name="Cooke P."/>
            <person name="Costello M."/>
            <person name="D'Aco K."/>
            <person name="Daza R."/>
            <person name="De Haan G."/>
            <person name="DeGray S."/>
            <person name="DeMaso C."/>
            <person name="Dhargay N."/>
            <person name="Dooley K."/>
            <person name="Dooley E."/>
            <person name="Doricent M."/>
            <person name="Dorje P."/>
            <person name="Dorjee K."/>
            <person name="Dupes A."/>
            <person name="Elong R."/>
            <person name="Falk J."/>
            <person name="Farina A."/>
            <person name="Faro S."/>
            <person name="Ferguson D."/>
            <person name="Fisher S."/>
            <person name="Foley C.D."/>
            <person name="Franke A."/>
            <person name="Friedrich D."/>
            <person name="Gadbois L."/>
            <person name="Gearin G."/>
            <person name="Gearin C.R."/>
            <person name="Giannoukos G."/>
            <person name="Goode T."/>
            <person name="Graham J."/>
            <person name="Grandbois E."/>
            <person name="Grewal S."/>
            <person name="Gyaltsen K."/>
            <person name="Hafez N."/>
            <person name="Hagos B."/>
            <person name="Hall J."/>
            <person name="Henson C."/>
            <person name="Hollinger A."/>
            <person name="Honan T."/>
            <person name="Huard M.D."/>
            <person name="Hughes L."/>
            <person name="Hurhula B."/>
            <person name="Husby M.E."/>
            <person name="Kamat A."/>
            <person name="Kanga B."/>
            <person name="Kashin S."/>
            <person name="Khazanovich D."/>
            <person name="Kisner P."/>
            <person name="Lance K."/>
            <person name="Lara M."/>
            <person name="Lee W."/>
            <person name="Lennon N."/>
            <person name="Letendre F."/>
            <person name="LeVine R."/>
            <person name="Lipovsky A."/>
            <person name="Liu X."/>
            <person name="Liu J."/>
            <person name="Liu S."/>
            <person name="Lokyitsang T."/>
            <person name="Lokyitsang Y."/>
            <person name="Lubonja R."/>
            <person name="Lui A."/>
            <person name="MacDonald P."/>
            <person name="Magnisalis V."/>
            <person name="Maru K."/>
            <person name="Matthews C."/>
            <person name="McCusker W."/>
            <person name="McDonough S."/>
            <person name="Mehta T."/>
            <person name="Meldrim J."/>
            <person name="Meneus L."/>
            <person name="Mihai O."/>
            <person name="Mihalev A."/>
            <person name="Mihova T."/>
            <person name="Mittelman R."/>
            <person name="Mlenga V."/>
            <person name="Montmayeur A."/>
            <person name="Mulrain L."/>
            <person name="Navidi A."/>
            <person name="Naylor J."/>
            <person name="Negash T."/>
            <person name="Nguyen T."/>
            <person name="Nguyen N."/>
            <person name="Nicol R."/>
            <person name="Norbu C."/>
            <person name="Norbu N."/>
            <person name="Novod N."/>
            <person name="O'Neill B."/>
            <person name="Osman S."/>
            <person name="Markiewicz E."/>
            <person name="Oyono O.L."/>
            <person name="Patti C."/>
            <person name="Phunkhang P."/>
            <person name="Pierre F."/>
            <person name="Priest M."/>
            <person name="Raghuraman S."/>
            <person name="Rege F."/>
            <person name="Reyes R."/>
            <person name="Rise C."/>
            <person name="Rogov P."/>
            <person name="Ross K."/>
            <person name="Ryan E."/>
            <person name="Settipalli S."/>
            <person name="Shea T."/>
            <person name="Sherpa N."/>
            <person name="Shi L."/>
            <person name="Shih D."/>
            <person name="Sparrow T."/>
            <person name="Spaulding J."/>
            <person name="Stalker J."/>
            <person name="Stange-Thomann N."/>
            <person name="Stavropoulos S."/>
            <person name="Stone C."/>
            <person name="Strader C."/>
            <person name="Tesfaye S."/>
            <person name="Thomson T."/>
            <person name="Thoulutsang Y."/>
            <person name="Thoulutsang D."/>
            <person name="Topham K."/>
            <person name="Topping I."/>
            <person name="Tsamla T."/>
            <person name="Vassiliev H."/>
            <person name="Vo A."/>
            <person name="Wangchuk T."/>
            <person name="Wangdi T."/>
            <person name="Weiand M."/>
            <person name="Wilkinson J."/>
            <person name="Wilson A."/>
            <person name="Yadav S."/>
            <person name="Young G."/>
            <person name="Yu Q."/>
            <person name="Zembek L."/>
            <person name="Zhong D."/>
            <person name="Zimmer A."/>
            <person name="Zwirko Z."/>
            <person name="Jaffe D.B."/>
            <person name="Alvarez P."/>
            <person name="Brockman W."/>
            <person name="Butler J."/>
            <person name="Chin C."/>
            <person name="Gnerre S."/>
            <person name="Grabherr M."/>
            <person name="Kleber M."/>
            <person name="Mauceli E."/>
            <person name="MacCallum I."/>
        </authorList>
    </citation>
    <scope>NUCLEOTIDE SEQUENCE [LARGE SCALE GENOMIC DNA]</scope>
    <source>
        <strain evidence="3">Tucson 14030-0811.24</strain>
    </source>
</reference>